<keyword evidence="9 12" id="KW-0456">Lyase</keyword>
<dbReference type="GO" id="GO:0000107">
    <property type="term" value="F:imidazoleglycerol-phosphate synthase activity"/>
    <property type="evidence" value="ECO:0007669"/>
    <property type="project" value="UniProtKB-UniRule"/>
</dbReference>
<reference evidence="15" key="1">
    <citation type="submission" date="2022-04" db="EMBL/GenBank/DDBJ databases">
        <title>Complete genome of Methanoplanus endosymbiosus DSM 3599.</title>
        <authorList>
            <person name="Chen S.-C."/>
            <person name="You Y.-T."/>
            <person name="Zhou Y.-Z."/>
            <person name="Lai M.-C."/>
        </authorList>
    </citation>
    <scope>NUCLEOTIDE SEQUENCE</scope>
    <source>
        <strain evidence="15">DSM 3599</strain>
    </source>
</reference>
<keyword evidence="6 12" id="KW-0378">Hydrolase</keyword>
<dbReference type="EC" id="3.5.1.2" evidence="12"/>
<comment type="subunit">
    <text evidence="3 12">Heterodimer of HisH and HisF.</text>
</comment>
<dbReference type="SUPFAM" id="SSF52317">
    <property type="entry name" value="Class I glutamine amidotransferase-like"/>
    <property type="match status" value="1"/>
</dbReference>
<keyword evidence="5 12" id="KW-0028">Amino-acid biosynthesis</keyword>
<keyword evidence="4 12" id="KW-0963">Cytoplasm</keyword>
<dbReference type="PROSITE" id="PS51273">
    <property type="entry name" value="GATASE_TYPE_1"/>
    <property type="match status" value="1"/>
</dbReference>
<dbReference type="InterPro" id="IPR010139">
    <property type="entry name" value="Imidazole-glycPsynth_HisH"/>
</dbReference>
<evidence type="ECO:0000256" key="1">
    <source>
        <dbReference type="ARBA" id="ARBA00004496"/>
    </source>
</evidence>
<keyword evidence="16" id="KW-1185">Reference proteome</keyword>
<evidence type="ECO:0000256" key="13">
    <source>
        <dbReference type="PIRSR" id="PIRSR000495-1"/>
    </source>
</evidence>
<dbReference type="PIRSF" id="PIRSF000495">
    <property type="entry name" value="Amidotransf_hisH"/>
    <property type="match status" value="1"/>
</dbReference>
<evidence type="ECO:0000259" key="14">
    <source>
        <dbReference type="Pfam" id="PF00117"/>
    </source>
</evidence>
<dbReference type="GO" id="GO:0016829">
    <property type="term" value="F:lyase activity"/>
    <property type="evidence" value="ECO:0007669"/>
    <property type="project" value="UniProtKB-KW"/>
</dbReference>
<dbReference type="Gene3D" id="3.40.50.880">
    <property type="match status" value="1"/>
</dbReference>
<evidence type="ECO:0000256" key="12">
    <source>
        <dbReference type="HAMAP-Rule" id="MF_00278"/>
    </source>
</evidence>
<evidence type="ECO:0000256" key="6">
    <source>
        <dbReference type="ARBA" id="ARBA00022801"/>
    </source>
</evidence>
<accession>A0A9E7PQQ8</accession>
<dbReference type="GeneID" id="74306605"/>
<comment type="subcellular location">
    <subcellularLocation>
        <location evidence="1 12">Cytoplasm</location>
    </subcellularLocation>
</comment>
<proteinExistence type="inferred from homology"/>
<dbReference type="RefSeq" id="WP_257743222.1">
    <property type="nucleotide sequence ID" value="NZ_CP096115.1"/>
</dbReference>
<dbReference type="GO" id="GO:0004359">
    <property type="term" value="F:glutaminase activity"/>
    <property type="evidence" value="ECO:0007669"/>
    <property type="project" value="UniProtKB-EC"/>
</dbReference>
<evidence type="ECO:0000256" key="4">
    <source>
        <dbReference type="ARBA" id="ARBA00022490"/>
    </source>
</evidence>
<dbReference type="KEGG" id="mend:L6E24_02880"/>
<comment type="pathway">
    <text evidence="2 12">Amino-acid biosynthesis; L-histidine biosynthesis; L-histidine from 5-phospho-alpha-D-ribose 1-diphosphate: step 5/9.</text>
</comment>
<dbReference type="NCBIfam" id="TIGR01855">
    <property type="entry name" value="IMP_synth_hisH"/>
    <property type="match status" value="1"/>
</dbReference>
<evidence type="ECO:0000256" key="8">
    <source>
        <dbReference type="ARBA" id="ARBA00023102"/>
    </source>
</evidence>
<name>A0A9E7PQQ8_9EURY</name>
<dbReference type="FunFam" id="3.40.50.880:FF:000009">
    <property type="entry name" value="Imidazole glycerol phosphate synthase subunit HisH"/>
    <property type="match status" value="1"/>
</dbReference>
<feature type="active site" evidence="12 13">
    <location>
        <position position="183"/>
    </location>
</feature>
<feature type="active site" description="Nucleophile" evidence="12 13">
    <location>
        <position position="78"/>
    </location>
</feature>
<evidence type="ECO:0000256" key="5">
    <source>
        <dbReference type="ARBA" id="ARBA00022605"/>
    </source>
</evidence>
<keyword evidence="7 12" id="KW-0315">Glutamine amidotransferase</keyword>
<gene>
    <name evidence="12 15" type="primary">hisH</name>
    <name evidence="15" type="ORF">L6E24_02880</name>
</gene>
<comment type="catalytic activity">
    <reaction evidence="10 12">
        <text>5-[(5-phospho-1-deoxy-D-ribulos-1-ylimino)methylamino]-1-(5-phospho-beta-D-ribosyl)imidazole-4-carboxamide + L-glutamine = D-erythro-1-(imidazol-4-yl)glycerol 3-phosphate + 5-amino-1-(5-phospho-beta-D-ribosyl)imidazole-4-carboxamide + L-glutamate + H(+)</text>
        <dbReference type="Rhea" id="RHEA:24793"/>
        <dbReference type="ChEBI" id="CHEBI:15378"/>
        <dbReference type="ChEBI" id="CHEBI:29985"/>
        <dbReference type="ChEBI" id="CHEBI:58278"/>
        <dbReference type="ChEBI" id="CHEBI:58359"/>
        <dbReference type="ChEBI" id="CHEBI:58475"/>
        <dbReference type="ChEBI" id="CHEBI:58525"/>
        <dbReference type="EC" id="4.3.2.10"/>
    </reaction>
</comment>
<evidence type="ECO:0000256" key="7">
    <source>
        <dbReference type="ARBA" id="ARBA00022962"/>
    </source>
</evidence>
<keyword evidence="8 12" id="KW-0368">Histidine biosynthesis</keyword>
<dbReference type="HAMAP" id="MF_00278">
    <property type="entry name" value="HisH"/>
    <property type="match status" value="1"/>
</dbReference>
<dbReference type="GO" id="GO:0000105">
    <property type="term" value="P:L-histidine biosynthetic process"/>
    <property type="evidence" value="ECO:0007669"/>
    <property type="project" value="UniProtKB-UniRule"/>
</dbReference>
<protein>
    <recommendedName>
        <fullName evidence="12">Imidazole glycerol phosphate synthase subunit HisH</fullName>
        <ecNumber evidence="12">4.3.2.10</ecNumber>
    </recommendedName>
    <alternativeName>
        <fullName evidence="12">IGP synthase glutaminase subunit</fullName>
        <ecNumber evidence="12">3.5.1.2</ecNumber>
    </alternativeName>
    <alternativeName>
        <fullName evidence="12">IGP synthase subunit HisH</fullName>
    </alternativeName>
    <alternativeName>
        <fullName evidence="12">ImGP synthase subunit HisH</fullName>
        <shortName evidence="12">IGPS subunit HisH</shortName>
    </alternativeName>
</protein>
<evidence type="ECO:0000313" key="16">
    <source>
        <dbReference type="Proteomes" id="UP001060368"/>
    </source>
</evidence>
<comment type="function">
    <text evidence="12">IGPS catalyzes the conversion of PRFAR and glutamine to IGP, AICAR and glutamate. The HisH subunit catalyzes the hydrolysis of glutamine to glutamate and ammonia as part of the synthesis of IGP and AICAR. The resulting ammonia molecule is channeled to the active site of HisF.</text>
</comment>
<sequence length="203" mass="22315">MTQVAILDYGLGNIRSVQKGLEKAGAKAIITSDCEEMMASDGVVLPGVGAFSEGMEQLGDMKGTLFEFVKKRPVLGICLGMQMLLEISEEYGIHEGLGLVPGRVRGFEKKEGFKIPHMGWNNLTLTGSDPLFEGIKDQTYVYFVHSYYADTTPEYTIAETDYICPFSSAVRNKNAWGTQFHPEKSGDAGLKILKNFIAIAETQ</sequence>
<evidence type="ECO:0000256" key="2">
    <source>
        <dbReference type="ARBA" id="ARBA00005091"/>
    </source>
</evidence>
<dbReference type="Pfam" id="PF00117">
    <property type="entry name" value="GATase"/>
    <property type="match status" value="1"/>
</dbReference>
<dbReference type="PANTHER" id="PTHR42701">
    <property type="entry name" value="IMIDAZOLE GLYCEROL PHOSPHATE SYNTHASE SUBUNIT HISH"/>
    <property type="match status" value="1"/>
</dbReference>
<dbReference type="EC" id="4.3.2.10" evidence="12"/>
<evidence type="ECO:0000313" key="15">
    <source>
        <dbReference type="EMBL" id="UUX93081.1"/>
    </source>
</evidence>
<dbReference type="GO" id="GO:0005737">
    <property type="term" value="C:cytoplasm"/>
    <property type="evidence" value="ECO:0007669"/>
    <property type="project" value="UniProtKB-SubCell"/>
</dbReference>
<organism evidence="15 16">
    <name type="scientific">Methanoplanus endosymbiosus</name>
    <dbReference type="NCBI Taxonomy" id="33865"/>
    <lineage>
        <taxon>Archaea</taxon>
        <taxon>Methanobacteriati</taxon>
        <taxon>Methanobacteriota</taxon>
        <taxon>Stenosarchaea group</taxon>
        <taxon>Methanomicrobia</taxon>
        <taxon>Methanomicrobiales</taxon>
        <taxon>Methanomicrobiaceae</taxon>
        <taxon>Methanoplanus</taxon>
    </lineage>
</organism>
<evidence type="ECO:0000256" key="3">
    <source>
        <dbReference type="ARBA" id="ARBA00011152"/>
    </source>
</evidence>
<dbReference type="AlphaFoldDB" id="A0A9E7PQQ8"/>
<feature type="active site" evidence="12 13">
    <location>
        <position position="181"/>
    </location>
</feature>
<evidence type="ECO:0000256" key="10">
    <source>
        <dbReference type="ARBA" id="ARBA00047838"/>
    </source>
</evidence>
<dbReference type="Proteomes" id="UP001060368">
    <property type="component" value="Chromosome"/>
</dbReference>
<dbReference type="CDD" id="cd01748">
    <property type="entry name" value="GATase1_IGP_Synthase"/>
    <property type="match status" value="1"/>
</dbReference>
<feature type="domain" description="Glutamine amidotransferase" evidence="14">
    <location>
        <begin position="6"/>
        <end position="197"/>
    </location>
</feature>
<dbReference type="EMBL" id="CP096115">
    <property type="protein sequence ID" value="UUX93081.1"/>
    <property type="molecule type" value="Genomic_DNA"/>
</dbReference>
<dbReference type="InterPro" id="IPR017926">
    <property type="entry name" value="GATASE"/>
</dbReference>
<dbReference type="PANTHER" id="PTHR42701:SF1">
    <property type="entry name" value="IMIDAZOLE GLYCEROL PHOSPHATE SYNTHASE SUBUNIT HISH"/>
    <property type="match status" value="1"/>
</dbReference>
<evidence type="ECO:0000256" key="9">
    <source>
        <dbReference type="ARBA" id="ARBA00023239"/>
    </source>
</evidence>
<dbReference type="InterPro" id="IPR029062">
    <property type="entry name" value="Class_I_gatase-like"/>
</dbReference>
<comment type="catalytic activity">
    <reaction evidence="11 12">
        <text>L-glutamine + H2O = L-glutamate + NH4(+)</text>
        <dbReference type="Rhea" id="RHEA:15889"/>
        <dbReference type="ChEBI" id="CHEBI:15377"/>
        <dbReference type="ChEBI" id="CHEBI:28938"/>
        <dbReference type="ChEBI" id="CHEBI:29985"/>
        <dbReference type="ChEBI" id="CHEBI:58359"/>
        <dbReference type="EC" id="3.5.1.2"/>
    </reaction>
</comment>
<evidence type="ECO:0000256" key="11">
    <source>
        <dbReference type="ARBA" id="ARBA00049534"/>
    </source>
</evidence>